<dbReference type="InterPro" id="IPR058240">
    <property type="entry name" value="rSAM_sf"/>
</dbReference>
<reference evidence="11 12" key="1">
    <citation type="submission" date="2020-10" db="EMBL/GenBank/DDBJ databases">
        <title>ChiBAC.</title>
        <authorList>
            <person name="Zenner C."/>
            <person name="Hitch T.C.A."/>
            <person name="Clavel T."/>
        </authorList>
    </citation>
    <scope>NUCLEOTIDE SEQUENCE [LARGE SCALE GENOMIC DNA]</scope>
    <source>
        <strain evidence="11 12">DSM 108706</strain>
    </source>
</reference>
<dbReference type="SMART" id="SM00729">
    <property type="entry name" value="Elp3"/>
    <property type="match status" value="1"/>
</dbReference>
<accession>A0ABR9QVV1</accession>
<dbReference type="InterPro" id="IPR006638">
    <property type="entry name" value="Elp3/MiaA/NifB-like_rSAM"/>
</dbReference>
<keyword evidence="12" id="KW-1185">Reference proteome</keyword>
<evidence type="ECO:0000256" key="5">
    <source>
        <dbReference type="ARBA" id="ARBA00022723"/>
    </source>
</evidence>
<evidence type="ECO:0000256" key="1">
    <source>
        <dbReference type="ARBA" id="ARBA00006100"/>
    </source>
</evidence>
<dbReference type="Pfam" id="PF04055">
    <property type="entry name" value="Radical_SAM"/>
    <property type="match status" value="1"/>
</dbReference>
<evidence type="ECO:0000256" key="8">
    <source>
        <dbReference type="ARBA" id="ARBA00023186"/>
    </source>
</evidence>
<dbReference type="InterPro" id="IPR034505">
    <property type="entry name" value="Coproporphyrinogen-III_oxidase"/>
</dbReference>
<feature type="domain" description="Radical SAM core" evidence="10">
    <location>
        <begin position="2"/>
        <end position="240"/>
    </location>
</feature>
<dbReference type="PANTHER" id="PTHR13932">
    <property type="entry name" value="COPROPORPHYRINIGEN III OXIDASE"/>
    <property type="match status" value="1"/>
</dbReference>
<evidence type="ECO:0000256" key="6">
    <source>
        <dbReference type="ARBA" id="ARBA00023004"/>
    </source>
</evidence>
<name>A0ABR9QVV1_9FIRM</name>
<evidence type="ECO:0000256" key="3">
    <source>
        <dbReference type="ARBA" id="ARBA00022617"/>
    </source>
</evidence>
<keyword evidence="7 9" id="KW-0411">Iron-sulfur</keyword>
<comment type="subcellular location">
    <subcellularLocation>
        <location evidence="9">Cytoplasm</location>
    </subcellularLocation>
</comment>
<dbReference type="EMBL" id="JADCKA010000002">
    <property type="protein sequence ID" value="MBE5035013.1"/>
    <property type="molecule type" value="Genomic_DNA"/>
</dbReference>
<evidence type="ECO:0000259" key="10">
    <source>
        <dbReference type="PROSITE" id="PS51918"/>
    </source>
</evidence>
<evidence type="ECO:0000313" key="11">
    <source>
        <dbReference type="EMBL" id="MBE5035013.1"/>
    </source>
</evidence>
<proteinExistence type="inferred from homology"/>
<comment type="caution">
    <text evidence="11">The sequence shown here is derived from an EMBL/GenBank/DDBJ whole genome shotgun (WGS) entry which is preliminary data.</text>
</comment>
<keyword evidence="9" id="KW-0963">Cytoplasm</keyword>
<dbReference type="SFLD" id="SFLDF00562">
    <property type="entry name" value="HemN-like__clustered_with_heat"/>
    <property type="match status" value="1"/>
</dbReference>
<evidence type="ECO:0000313" key="12">
    <source>
        <dbReference type="Proteomes" id="UP001516588"/>
    </source>
</evidence>
<evidence type="ECO:0000256" key="7">
    <source>
        <dbReference type="ARBA" id="ARBA00023014"/>
    </source>
</evidence>
<dbReference type="CDD" id="cd01335">
    <property type="entry name" value="Radical_SAM"/>
    <property type="match status" value="1"/>
</dbReference>
<comment type="similarity">
    <text evidence="1">Belongs to the anaerobic coproporphyrinogen-III oxidase family. HemW subfamily.</text>
</comment>
<evidence type="ECO:0000256" key="9">
    <source>
        <dbReference type="RuleBase" id="RU364116"/>
    </source>
</evidence>
<dbReference type="RefSeq" id="WP_226384683.1">
    <property type="nucleotide sequence ID" value="NZ_JADCKA010000002.1"/>
</dbReference>
<dbReference type="SFLD" id="SFLDG01082">
    <property type="entry name" value="B12-binding_domain_containing"/>
    <property type="match status" value="1"/>
</dbReference>
<keyword evidence="6 9" id="KW-0408">Iron</keyword>
<comment type="function">
    <text evidence="9">Probably acts as a heme chaperone, transferring heme to an unknown acceptor. Binds one molecule of heme per monomer, possibly covalently. Binds 1 [4Fe-4S] cluster. The cluster is coordinated with 3 cysteines and an exchangeable S-adenosyl-L-methionine.</text>
</comment>
<dbReference type="SUPFAM" id="SSF102114">
    <property type="entry name" value="Radical SAM enzymes"/>
    <property type="match status" value="1"/>
</dbReference>
<keyword evidence="9" id="KW-0004">4Fe-4S</keyword>
<dbReference type="InterPro" id="IPR007197">
    <property type="entry name" value="rSAM"/>
</dbReference>
<keyword evidence="5 9" id="KW-0479">Metal-binding</keyword>
<dbReference type="PANTHER" id="PTHR13932:SF5">
    <property type="entry name" value="RADICAL S-ADENOSYL METHIONINE DOMAIN-CONTAINING PROTEIN 1, MITOCHONDRIAL"/>
    <property type="match status" value="1"/>
</dbReference>
<dbReference type="PROSITE" id="PS51918">
    <property type="entry name" value="RADICAL_SAM"/>
    <property type="match status" value="1"/>
</dbReference>
<dbReference type="SFLD" id="SFLDS00029">
    <property type="entry name" value="Radical_SAM"/>
    <property type="match status" value="2"/>
</dbReference>
<evidence type="ECO:0000256" key="2">
    <source>
        <dbReference type="ARBA" id="ARBA00017228"/>
    </source>
</evidence>
<gene>
    <name evidence="11" type="primary">hemW</name>
    <name evidence="11" type="ORF">INF20_01810</name>
</gene>
<dbReference type="SFLD" id="SFLDF00288">
    <property type="entry name" value="HemN-like__clustered_with_nucl"/>
    <property type="match status" value="1"/>
</dbReference>
<evidence type="ECO:0000256" key="4">
    <source>
        <dbReference type="ARBA" id="ARBA00022691"/>
    </source>
</evidence>
<dbReference type="InterPro" id="IPR004559">
    <property type="entry name" value="HemW-like"/>
</dbReference>
<sequence length="388" mass="44182">MITNKKNIGLYIHIPFCERKCDYCGFLSFPMKETERSTCIDFLLKELKQRGNKPYIQDKIVDTVFIGGGTPSLLSGSQMDQLLTTIKESYNLAEDTEITCEANPNSLTNDKLKDYKSSGINRLSIGIQSFNDEVLKALGRLHNSEQGITAFKEARRAGFNNINIDIMFALPNQDMSLWKDTLNQAVSLGPEHISFYGLQIEENTPFYERYKNDNLNCVDDKEADRMYLTACEALKINGFEHYEISNAAKPGYRCRHNLKYWDMSYFAAVGPGASGYIDGFRYENPSVIKTWKDKIKNGHIADLNIKDKENIKDAMSVFCFTSLRTSDGIDTKEFEKKFGLSIFKAFPNIENIIYNYVNNGLINISSDGHITLTEEGFLKSNDFMCEFV</sequence>
<dbReference type="InterPro" id="IPR013785">
    <property type="entry name" value="Aldolase_TIM"/>
</dbReference>
<dbReference type="NCBIfam" id="TIGR00539">
    <property type="entry name" value="hemN_rel"/>
    <property type="match status" value="1"/>
</dbReference>
<dbReference type="SFLD" id="SFLDG01065">
    <property type="entry name" value="anaerobic_coproporphyrinogen-I"/>
    <property type="match status" value="2"/>
</dbReference>
<keyword evidence="4 9" id="KW-0949">S-adenosyl-L-methionine</keyword>
<dbReference type="Gene3D" id="3.20.20.70">
    <property type="entry name" value="Aldolase class I"/>
    <property type="match status" value="1"/>
</dbReference>
<protein>
    <recommendedName>
        <fullName evidence="2 9">Heme chaperone HemW</fullName>
    </recommendedName>
</protein>
<organism evidence="11 12">
    <name type="scientific">Gallibacter intestinalis</name>
    <dbReference type="NCBI Taxonomy" id="2779356"/>
    <lineage>
        <taxon>Bacteria</taxon>
        <taxon>Bacillati</taxon>
        <taxon>Bacillota</taxon>
        <taxon>Clostridia</taxon>
        <taxon>Eubacteriales</taxon>
        <taxon>Eubacteriaceae</taxon>
        <taxon>Gallibacter</taxon>
    </lineage>
</organism>
<dbReference type="Pfam" id="PF06969">
    <property type="entry name" value="HemN_C"/>
    <property type="match status" value="1"/>
</dbReference>
<keyword evidence="3 9" id="KW-0349">Heme</keyword>
<keyword evidence="8 9" id="KW-0143">Chaperone</keyword>
<dbReference type="Proteomes" id="UP001516588">
    <property type="component" value="Unassembled WGS sequence"/>
</dbReference>
<dbReference type="InterPro" id="IPR010723">
    <property type="entry name" value="HemN_C"/>
</dbReference>